<dbReference type="AlphaFoldDB" id="A0AAJ1VGQ8"/>
<gene>
    <name evidence="6 9" type="primary">ade</name>
    <name evidence="9" type="ORF">QWY81_03890</name>
</gene>
<evidence type="ECO:0000256" key="6">
    <source>
        <dbReference type="HAMAP-Rule" id="MF_01518"/>
    </source>
</evidence>
<keyword evidence="4 6" id="KW-0464">Manganese</keyword>
<evidence type="ECO:0000313" key="9">
    <source>
        <dbReference type="EMBL" id="MDN3618597.1"/>
    </source>
</evidence>
<keyword evidence="3 6" id="KW-0378">Hydrolase</keyword>
<dbReference type="SUPFAM" id="SSF51556">
    <property type="entry name" value="Metallo-dependent hydrolases"/>
    <property type="match status" value="1"/>
</dbReference>
<comment type="catalytic activity">
    <reaction evidence="5 6">
        <text>adenine + H2O + H(+) = hypoxanthine + NH4(+)</text>
        <dbReference type="Rhea" id="RHEA:23688"/>
        <dbReference type="ChEBI" id="CHEBI:15377"/>
        <dbReference type="ChEBI" id="CHEBI:15378"/>
        <dbReference type="ChEBI" id="CHEBI:16708"/>
        <dbReference type="ChEBI" id="CHEBI:17368"/>
        <dbReference type="ChEBI" id="CHEBI:28938"/>
        <dbReference type="EC" id="3.5.4.2"/>
    </reaction>
</comment>
<dbReference type="EMBL" id="JAUFQH010000003">
    <property type="protein sequence ID" value="MDN3618597.1"/>
    <property type="molecule type" value="Genomic_DNA"/>
</dbReference>
<sequence>MIVQGNIVDIQNKRIYKGEIEVVNGKILSVKEVNHNQENYILPGFIDAHIHIESSMLVPSEFAKIAVKHGTVATVSDPHEIANVLGVKGVEFMIENGKKVPLKFNFGAPSCVPATSFESAGAIIDADDIKLMMENPDIKYLAEMMNYPGVLFDDAEVLAKIQHAKNNNKPIDGHAPGLRGDDATKYIAAGISTDHECFSFDEALEKLQKGMKVIIREGSAAKNFEALIDLLPEHFENMMFCSDDKHPDDLLLGHINQLCERAVAKGIDVFKVLQAACVNPVKHYNLDVGLLQKGDDADFVVVDSLEKFNVLETYINGELVAKNGESFVKHVDFEVLNNFNTDKKEVTDFRFESSSEKIRVIEALDGELVTNQIEEASLIVDGNLVSNTETDVLKMTVVNRYQNDEPAIAFIKNFGLKEGAIASSVGHDSHNIIAIGVSDEAICKAVNLIIENRGGVCAVTDTEEKIVSLPVAGIMSDKPAEVIGKAYAELDTMAKEMGSKLRAPYMSLSFMALLVIPALKLSDKGLFDGSTFKFTSLEIK</sequence>
<dbReference type="Proteomes" id="UP001228636">
    <property type="component" value="Unassembled WGS sequence"/>
</dbReference>
<dbReference type="NCBIfam" id="TIGR01178">
    <property type="entry name" value="ade"/>
    <property type="match status" value="1"/>
</dbReference>
<feature type="domain" description="Amidohydrolase-related" evidence="7">
    <location>
        <begin position="40"/>
        <end position="320"/>
    </location>
</feature>
<dbReference type="InterPro" id="IPR006680">
    <property type="entry name" value="Amidohydro-rel"/>
</dbReference>
<evidence type="ECO:0000313" key="10">
    <source>
        <dbReference type="Proteomes" id="UP001228636"/>
    </source>
</evidence>
<dbReference type="Gene3D" id="2.30.40.10">
    <property type="entry name" value="Urease, subunit C, domain 1"/>
    <property type="match status" value="1"/>
</dbReference>
<dbReference type="EC" id="3.5.4.2" evidence="2 6"/>
<dbReference type="PANTHER" id="PTHR11113:SF2">
    <property type="entry name" value="ADENINE DEAMINASE"/>
    <property type="match status" value="1"/>
</dbReference>
<comment type="caution">
    <text evidence="9">The sequence shown here is derived from an EMBL/GenBank/DDBJ whole genome shotgun (WGS) entry which is preliminary data.</text>
</comment>
<protein>
    <recommendedName>
        <fullName evidence="2 6">Adenine deaminase</fullName>
        <shortName evidence="6">Adenase</shortName>
        <shortName evidence="6">Adenine aminase</shortName>
        <ecNumber evidence="2 6">3.5.4.2</ecNumber>
    </recommendedName>
</protein>
<dbReference type="InterPro" id="IPR011059">
    <property type="entry name" value="Metal-dep_hydrolase_composite"/>
</dbReference>
<evidence type="ECO:0000256" key="5">
    <source>
        <dbReference type="ARBA" id="ARBA00047720"/>
    </source>
</evidence>
<dbReference type="GO" id="GO:0006146">
    <property type="term" value="P:adenine catabolic process"/>
    <property type="evidence" value="ECO:0007669"/>
    <property type="project" value="InterPro"/>
</dbReference>
<organism evidence="9 10">
    <name type="scientific">Polaribacter sejongensis</name>
    <dbReference type="NCBI Taxonomy" id="985043"/>
    <lineage>
        <taxon>Bacteria</taxon>
        <taxon>Pseudomonadati</taxon>
        <taxon>Bacteroidota</taxon>
        <taxon>Flavobacteriia</taxon>
        <taxon>Flavobacteriales</taxon>
        <taxon>Flavobacteriaceae</taxon>
    </lineage>
</organism>
<dbReference type="CDD" id="cd01295">
    <property type="entry name" value="AdeC"/>
    <property type="match status" value="1"/>
</dbReference>
<dbReference type="RefSeq" id="WP_261971903.1">
    <property type="nucleotide sequence ID" value="NZ_CP103460.1"/>
</dbReference>
<name>A0AAJ1VGQ8_9FLAO</name>
<dbReference type="GO" id="GO:0000034">
    <property type="term" value="F:adenine deaminase activity"/>
    <property type="evidence" value="ECO:0007669"/>
    <property type="project" value="UniProtKB-UniRule"/>
</dbReference>
<dbReference type="PANTHER" id="PTHR11113">
    <property type="entry name" value="N-ACETYLGLUCOSAMINE-6-PHOSPHATE DEACETYLASE"/>
    <property type="match status" value="1"/>
</dbReference>
<dbReference type="SUPFAM" id="SSF51338">
    <property type="entry name" value="Composite domain of metallo-dependent hydrolases"/>
    <property type="match status" value="1"/>
</dbReference>
<accession>A0AAJ1VGQ8</accession>
<evidence type="ECO:0000256" key="2">
    <source>
        <dbReference type="ARBA" id="ARBA00012782"/>
    </source>
</evidence>
<dbReference type="HAMAP" id="MF_01518">
    <property type="entry name" value="Adenine_deamin"/>
    <property type="match status" value="1"/>
</dbReference>
<evidence type="ECO:0000259" key="7">
    <source>
        <dbReference type="Pfam" id="PF01979"/>
    </source>
</evidence>
<feature type="domain" description="Adenine deaminase C-terminal" evidence="8">
    <location>
        <begin position="368"/>
        <end position="533"/>
    </location>
</feature>
<proteinExistence type="inferred from homology"/>
<dbReference type="InterPro" id="IPR006679">
    <property type="entry name" value="Adenine_deam"/>
</dbReference>
<dbReference type="Pfam" id="PF13382">
    <property type="entry name" value="Adenine_deam_C"/>
    <property type="match status" value="1"/>
</dbReference>
<evidence type="ECO:0000256" key="1">
    <source>
        <dbReference type="ARBA" id="ARBA00006773"/>
    </source>
</evidence>
<evidence type="ECO:0000259" key="8">
    <source>
        <dbReference type="Pfam" id="PF13382"/>
    </source>
</evidence>
<dbReference type="Gene3D" id="3.20.20.140">
    <property type="entry name" value="Metal-dependent hydrolases"/>
    <property type="match status" value="1"/>
</dbReference>
<dbReference type="Pfam" id="PF01979">
    <property type="entry name" value="Amidohydro_1"/>
    <property type="match status" value="1"/>
</dbReference>
<dbReference type="InterPro" id="IPR032466">
    <property type="entry name" value="Metal_Hydrolase"/>
</dbReference>
<reference evidence="9 10" key="1">
    <citation type="journal article" date="2014" name="Int. J. Syst. Evol. Microbiol.">
        <title>Complete genome sequence of Corynebacterium casei LMG S-19264T (=DSM 44701T), isolated from a smear-ripened cheese.</title>
        <authorList>
            <consortium name="US DOE Joint Genome Institute (JGI-PGF)"/>
            <person name="Walter F."/>
            <person name="Albersmeier A."/>
            <person name="Kalinowski J."/>
            <person name="Ruckert C."/>
        </authorList>
    </citation>
    <scope>NUCLEOTIDE SEQUENCE [LARGE SCALE GENOMIC DNA]</scope>
    <source>
        <strain evidence="9 10">CECT 8670</strain>
    </source>
</reference>
<comment type="similarity">
    <text evidence="1 6">Belongs to the metallo-dependent hydrolases superfamily. Adenine deaminase family.</text>
</comment>
<evidence type="ECO:0000256" key="4">
    <source>
        <dbReference type="ARBA" id="ARBA00023211"/>
    </source>
</evidence>
<comment type="cofactor">
    <cofactor evidence="6">
        <name>Mn(2+)</name>
        <dbReference type="ChEBI" id="CHEBI:29035"/>
    </cofactor>
</comment>
<dbReference type="InterPro" id="IPR026912">
    <property type="entry name" value="Adenine_deam_C"/>
</dbReference>
<evidence type="ECO:0000256" key="3">
    <source>
        <dbReference type="ARBA" id="ARBA00022801"/>
    </source>
</evidence>